<accession>A0A6B0CVX0</accession>
<evidence type="ECO:0000313" key="1">
    <source>
        <dbReference type="EMBL" id="MVI56313.1"/>
    </source>
</evidence>
<protein>
    <submittedName>
        <fullName evidence="2">Uncharacterized protein</fullName>
    </submittedName>
</protein>
<comment type="caution">
    <text evidence="2">The sequence shown here is derived from an EMBL/GenBank/DDBJ whole genome shotgun (WGS) entry which is preliminary data.</text>
</comment>
<sequence>MVYLEWAKADRNIQYRVINAIIKERIYPEQTFISQKGSLIEIQYHMHVLTIEVVRKSALERYEFTGDITYLNKGET</sequence>
<dbReference type="EMBL" id="WPRH01000585">
    <property type="protein sequence ID" value="MVI56313.1"/>
    <property type="molecule type" value="Genomic_DNA"/>
</dbReference>
<feature type="non-terminal residue" evidence="2">
    <location>
        <position position="76"/>
    </location>
</feature>
<organism evidence="2 4">
    <name type="scientific">Staphylococcus aureus</name>
    <dbReference type="NCBI Taxonomy" id="1280"/>
    <lineage>
        <taxon>Bacteria</taxon>
        <taxon>Bacillati</taxon>
        <taxon>Bacillota</taxon>
        <taxon>Bacilli</taxon>
        <taxon>Bacillales</taxon>
        <taxon>Staphylococcaceae</taxon>
        <taxon>Staphylococcus</taxon>
    </lineage>
</organism>
<dbReference type="EMBL" id="WPVZ01000447">
    <property type="protein sequence ID" value="MVL45414.1"/>
    <property type="molecule type" value="Genomic_DNA"/>
</dbReference>
<evidence type="ECO:0000313" key="2">
    <source>
        <dbReference type="EMBL" id="MVL45414.1"/>
    </source>
</evidence>
<evidence type="ECO:0000313" key="4">
    <source>
        <dbReference type="Proteomes" id="UP000434412"/>
    </source>
</evidence>
<gene>
    <name evidence="1" type="ORF">GO793_10680</name>
    <name evidence="2" type="ORF">GO941_07930</name>
</gene>
<dbReference type="Proteomes" id="UP000433366">
    <property type="component" value="Unassembled WGS sequence"/>
</dbReference>
<proteinExistence type="predicted"/>
<name>A0A6B0CVX0_STAAU</name>
<reference evidence="3 4" key="1">
    <citation type="submission" date="2019-11" db="EMBL/GenBank/DDBJ databases">
        <title>Implementation of targeted gown and glove precautions to prevent Staphylococcus aureus acquisition in community-based nursing homes.</title>
        <authorList>
            <person name="Stine O.C."/>
        </authorList>
    </citation>
    <scope>NUCLEOTIDE SEQUENCE [LARGE SCALE GENOMIC DNA]</scope>
    <source>
        <strain evidence="2 4">S_2023.LVRQ.AN</strain>
        <strain evidence="1 3">S_4031.LGMP.AI</strain>
    </source>
</reference>
<dbReference type="Proteomes" id="UP000434412">
    <property type="component" value="Unassembled WGS sequence"/>
</dbReference>
<dbReference type="AlphaFoldDB" id="A0A6B0CVX0"/>
<evidence type="ECO:0000313" key="3">
    <source>
        <dbReference type="Proteomes" id="UP000433366"/>
    </source>
</evidence>